<name>A0A0V0HER8_SOLCH</name>
<dbReference type="AlphaFoldDB" id="A0A0V0HER8"/>
<organism evidence="1">
    <name type="scientific">Solanum chacoense</name>
    <name type="common">Chaco potato</name>
    <dbReference type="NCBI Taxonomy" id="4108"/>
    <lineage>
        <taxon>Eukaryota</taxon>
        <taxon>Viridiplantae</taxon>
        <taxon>Streptophyta</taxon>
        <taxon>Embryophyta</taxon>
        <taxon>Tracheophyta</taxon>
        <taxon>Spermatophyta</taxon>
        <taxon>Magnoliopsida</taxon>
        <taxon>eudicotyledons</taxon>
        <taxon>Gunneridae</taxon>
        <taxon>Pentapetalae</taxon>
        <taxon>asterids</taxon>
        <taxon>lamiids</taxon>
        <taxon>Solanales</taxon>
        <taxon>Solanaceae</taxon>
        <taxon>Solanoideae</taxon>
        <taxon>Solaneae</taxon>
        <taxon>Solanum</taxon>
    </lineage>
</organism>
<protein>
    <submittedName>
        <fullName evidence="1">Putative ovule protein</fullName>
    </submittedName>
</protein>
<sequence length="66" mass="7570">SFKFFHTVQSAFKNLNELFKVYIKISAKKFTPGLAYYKFFLTLNPNSSFVDSSSVFDSAISINMEI</sequence>
<evidence type="ECO:0000313" key="1">
    <source>
        <dbReference type="EMBL" id="JAP18765.1"/>
    </source>
</evidence>
<feature type="non-terminal residue" evidence="1">
    <location>
        <position position="1"/>
    </location>
</feature>
<accession>A0A0V0HER8</accession>
<reference evidence="1" key="1">
    <citation type="submission" date="2015-12" db="EMBL/GenBank/DDBJ databases">
        <title>Gene expression during late stages of embryo sac development: a critical building block for successful pollen-pistil interactions.</title>
        <authorList>
            <person name="Liu Y."/>
            <person name="Joly V."/>
            <person name="Sabar M."/>
            <person name="Matton D.P."/>
        </authorList>
    </citation>
    <scope>NUCLEOTIDE SEQUENCE</scope>
</reference>
<proteinExistence type="predicted"/>
<dbReference type="EMBL" id="GEDG01020888">
    <property type="protein sequence ID" value="JAP18765.1"/>
    <property type="molecule type" value="Transcribed_RNA"/>
</dbReference>
<dbReference type="EMBL" id="GEDG01021623">
    <property type="protein sequence ID" value="JAP18157.1"/>
    <property type="molecule type" value="Transcribed_RNA"/>
</dbReference>